<evidence type="ECO:0000256" key="1">
    <source>
        <dbReference type="SAM" id="MobiDB-lite"/>
    </source>
</evidence>
<accession>A0ABS8WU22</accession>
<sequence length="114" mass="12400">MGKGLGDHTHRAVQWCGAFDMALDWVSVMSICAGLRLPSSYSLRYHARMFVLRASSHASYSKISHTPCCSIISTSVPQEHANEEEDPASCQSQASTDVSGLCSSTPSKLEELHQ</sequence>
<feature type="compositionally biased region" description="Polar residues" evidence="1">
    <location>
        <begin position="89"/>
        <end position="107"/>
    </location>
</feature>
<dbReference type="Proteomes" id="UP000823775">
    <property type="component" value="Unassembled WGS sequence"/>
</dbReference>
<keyword evidence="3" id="KW-1185">Reference proteome</keyword>
<comment type="caution">
    <text evidence="2">The sequence shown here is derived from an EMBL/GenBank/DDBJ whole genome shotgun (WGS) entry which is preliminary data.</text>
</comment>
<reference evidence="2 3" key="1">
    <citation type="journal article" date="2021" name="BMC Genomics">
        <title>Datura genome reveals duplications of psychoactive alkaloid biosynthetic genes and high mutation rate following tissue culture.</title>
        <authorList>
            <person name="Rajewski A."/>
            <person name="Carter-House D."/>
            <person name="Stajich J."/>
            <person name="Litt A."/>
        </authorList>
    </citation>
    <scope>NUCLEOTIDE SEQUENCE [LARGE SCALE GENOMIC DNA]</scope>
    <source>
        <strain evidence="2">AR-01</strain>
    </source>
</reference>
<dbReference type="EMBL" id="JACEIK010011272">
    <property type="protein sequence ID" value="MCE3215570.1"/>
    <property type="molecule type" value="Genomic_DNA"/>
</dbReference>
<proteinExistence type="predicted"/>
<name>A0ABS8WU22_DATST</name>
<protein>
    <submittedName>
        <fullName evidence="2">Uncharacterized protein</fullName>
    </submittedName>
</protein>
<gene>
    <name evidence="2" type="ORF">HAX54_002840</name>
</gene>
<organism evidence="2 3">
    <name type="scientific">Datura stramonium</name>
    <name type="common">Jimsonweed</name>
    <name type="synonym">Common thornapple</name>
    <dbReference type="NCBI Taxonomy" id="4076"/>
    <lineage>
        <taxon>Eukaryota</taxon>
        <taxon>Viridiplantae</taxon>
        <taxon>Streptophyta</taxon>
        <taxon>Embryophyta</taxon>
        <taxon>Tracheophyta</taxon>
        <taxon>Spermatophyta</taxon>
        <taxon>Magnoliopsida</taxon>
        <taxon>eudicotyledons</taxon>
        <taxon>Gunneridae</taxon>
        <taxon>Pentapetalae</taxon>
        <taxon>asterids</taxon>
        <taxon>lamiids</taxon>
        <taxon>Solanales</taxon>
        <taxon>Solanaceae</taxon>
        <taxon>Solanoideae</taxon>
        <taxon>Datureae</taxon>
        <taxon>Datura</taxon>
    </lineage>
</organism>
<evidence type="ECO:0000313" key="3">
    <source>
        <dbReference type="Proteomes" id="UP000823775"/>
    </source>
</evidence>
<feature type="region of interest" description="Disordered" evidence="1">
    <location>
        <begin position="79"/>
        <end position="114"/>
    </location>
</feature>
<evidence type="ECO:0000313" key="2">
    <source>
        <dbReference type="EMBL" id="MCE3215570.1"/>
    </source>
</evidence>